<gene>
    <name evidence="1" type="ORF">E8K88_12020</name>
</gene>
<dbReference type="Proteomes" id="UP000306236">
    <property type="component" value="Unassembled WGS sequence"/>
</dbReference>
<reference evidence="1 2" key="1">
    <citation type="submission" date="2019-04" db="EMBL/GenBank/DDBJ databases">
        <title>Lampropedia sp YIM MLB12 draf genome.</title>
        <authorList>
            <person name="Wang Y.-X."/>
        </authorList>
    </citation>
    <scope>NUCLEOTIDE SEQUENCE [LARGE SCALE GENOMIC DNA]</scope>
    <source>
        <strain evidence="1 2">YIM MLB12</strain>
    </source>
</reference>
<protein>
    <submittedName>
        <fullName evidence="1">GNAT family N-acetyltransferase</fullName>
    </submittedName>
</protein>
<dbReference type="Gene3D" id="3.40.630.30">
    <property type="match status" value="1"/>
</dbReference>
<comment type="caution">
    <text evidence="1">The sequence shown here is derived from an EMBL/GenBank/DDBJ whole genome shotgun (WGS) entry which is preliminary data.</text>
</comment>
<dbReference type="OrthoDB" id="8907221at2"/>
<dbReference type="SUPFAM" id="SSF55729">
    <property type="entry name" value="Acyl-CoA N-acyltransferases (Nat)"/>
    <property type="match status" value="1"/>
</dbReference>
<dbReference type="InterPro" id="IPR016181">
    <property type="entry name" value="Acyl_CoA_acyltransferase"/>
</dbReference>
<organism evidence="1 2">
    <name type="scientific">Lampropedia aestuarii</name>
    <dbReference type="NCBI Taxonomy" id="2562762"/>
    <lineage>
        <taxon>Bacteria</taxon>
        <taxon>Pseudomonadati</taxon>
        <taxon>Pseudomonadota</taxon>
        <taxon>Betaproteobacteria</taxon>
        <taxon>Burkholderiales</taxon>
        <taxon>Comamonadaceae</taxon>
        <taxon>Lampropedia</taxon>
    </lineage>
</organism>
<sequence length="137" mass="15166">MAAGVLTYDFERILAFAQSRMPLARQEGMRGIGLERDGQVIASAIYEGFNGSNIWVHLAAAEGRSWLNRTFLQAGFAYPFAVCGVQKLWGWVDASNEDARRFDEHCGFVQQAVLPGAARDGGDVIVYGMTRVECRFL</sequence>
<name>A0A4S5BJR4_9BURK</name>
<proteinExistence type="predicted"/>
<dbReference type="RefSeq" id="WP_136406916.1">
    <property type="nucleotide sequence ID" value="NZ_SSWX01000015.1"/>
</dbReference>
<dbReference type="GO" id="GO:0016740">
    <property type="term" value="F:transferase activity"/>
    <property type="evidence" value="ECO:0007669"/>
    <property type="project" value="UniProtKB-KW"/>
</dbReference>
<accession>A0A4S5BJR4</accession>
<dbReference type="EMBL" id="SSWX01000015">
    <property type="protein sequence ID" value="THJ32419.1"/>
    <property type="molecule type" value="Genomic_DNA"/>
</dbReference>
<dbReference type="AlphaFoldDB" id="A0A4S5BJR4"/>
<evidence type="ECO:0000313" key="2">
    <source>
        <dbReference type="Proteomes" id="UP000306236"/>
    </source>
</evidence>
<keyword evidence="2" id="KW-1185">Reference proteome</keyword>
<keyword evidence="1" id="KW-0808">Transferase</keyword>
<evidence type="ECO:0000313" key="1">
    <source>
        <dbReference type="EMBL" id="THJ32419.1"/>
    </source>
</evidence>